<proteinExistence type="predicted"/>
<evidence type="ECO:0000313" key="3">
    <source>
        <dbReference type="Proteomes" id="UP000815325"/>
    </source>
</evidence>
<evidence type="ECO:0000256" key="1">
    <source>
        <dbReference type="SAM" id="Coils"/>
    </source>
</evidence>
<comment type="caution">
    <text evidence="2">The sequence shown here is derived from an EMBL/GenBank/DDBJ whole genome shotgun (WGS) entry which is preliminary data.</text>
</comment>
<feature type="coiled-coil region" evidence="1">
    <location>
        <begin position="16"/>
        <end position="43"/>
    </location>
</feature>
<gene>
    <name evidence="2" type="ORF">DUNSADRAFT_8064</name>
</gene>
<sequence>MNHGIQDELLKIQAAASLKEKQCDDLRCQLEQLTRELHQITSICLPAALSELEVLRKTIESNQHAAAEEAAATAQLASCMLKLSHLQARFDALKQEQVQALEAAASKQ</sequence>
<keyword evidence="3" id="KW-1185">Reference proteome</keyword>
<accession>A0ABQ7GK63</accession>
<dbReference type="Proteomes" id="UP000815325">
    <property type="component" value="Unassembled WGS sequence"/>
</dbReference>
<reference evidence="2" key="1">
    <citation type="submission" date="2017-08" db="EMBL/GenBank/DDBJ databases">
        <authorList>
            <person name="Polle J.E."/>
            <person name="Barry K."/>
            <person name="Cushman J."/>
            <person name="Schmutz J."/>
            <person name="Tran D."/>
            <person name="Hathwaick L.T."/>
            <person name="Yim W.C."/>
            <person name="Jenkins J."/>
            <person name="Mckie-Krisberg Z.M."/>
            <person name="Prochnik S."/>
            <person name="Lindquist E."/>
            <person name="Dockter R.B."/>
            <person name="Adam C."/>
            <person name="Molina H."/>
            <person name="Bunkerborg J."/>
            <person name="Jin E."/>
            <person name="Buchheim M."/>
            <person name="Magnuson J."/>
        </authorList>
    </citation>
    <scope>NUCLEOTIDE SEQUENCE</scope>
    <source>
        <strain evidence="2">CCAP 19/18</strain>
    </source>
</reference>
<protein>
    <submittedName>
        <fullName evidence="2">Uncharacterized protein</fullName>
    </submittedName>
</protein>
<name>A0ABQ7GK63_DUNSA</name>
<feature type="non-terminal residue" evidence="2">
    <location>
        <position position="108"/>
    </location>
</feature>
<evidence type="ECO:0000313" key="2">
    <source>
        <dbReference type="EMBL" id="KAF5835007.1"/>
    </source>
</evidence>
<keyword evidence="1" id="KW-0175">Coiled coil</keyword>
<dbReference type="EMBL" id="MU069727">
    <property type="protein sequence ID" value="KAF5835007.1"/>
    <property type="molecule type" value="Genomic_DNA"/>
</dbReference>
<organism evidence="2 3">
    <name type="scientific">Dunaliella salina</name>
    <name type="common">Green alga</name>
    <name type="synonym">Protococcus salinus</name>
    <dbReference type="NCBI Taxonomy" id="3046"/>
    <lineage>
        <taxon>Eukaryota</taxon>
        <taxon>Viridiplantae</taxon>
        <taxon>Chlorophyta</taxon>
        <taxon>core chlorophytes</taxon>
        <taxon>Chlorophyceae</taxon>
        <taxon>CS clade</taxon>
        <taxon>Chlamydomonadales</taxon>
        <taxon>Dunaliellaceae</taxon>
        <taxon>Dunaliella</taxon>
    </lineage>
</organism>